<protein>
    <submittedName>
        <fullName evidence="2">Uncharacterized protein</fullName>
    </submittedName>
</protein>
<dbReference type="PANTHER" id="PTHR34693:SF1">
    <property type="entry name" value="PROTEIN PAR32"/>
    <property type="match status" value="1"/>
</dbReference>
<reference evidence="2" key="1">
    <citation type="journal article" date="2021" name="Nat. Commun.">
        <title>Genetic determinants of endophytism in the Arabidopsis root mycobiome.</title>
        <authorList>
            <person name="Mesny F."/>
            <person name="Miyauchi S."/>
            <person name="Thiergart T."/>
            <person name="Pickel B."/>
            <person name="Atanasova L."/>
            <person name="Karlsson M."/>
            <person name="Huettel B."/>
            <person name="Barry K.W."/>
            <person name="Haridas S."/>
            <person name="Chen C."/>
            <person name="Bauer D."/>
            <person name="Andreopoulos W."/>
            <person name="Pangilinan J."/>
            <person name="LaButti K."/>
            <person name="Riley R."/>
            <person name="Lipzen A."/>
            <person name="Clum A."/>
            <person name="Drula E."/>
            <person name="Henrissat B."/>
            <person name="Kohler A."/>
            <person name="Grigoriev I.V."/>
            <person name="Martin F.M."/>
            <person name="Hacquard S."/>
        </authorList>
    </citation>
    <scope>NUCLEOTIDE SEQUENCE</scope>
    <source>
        <strain evidence="2">MPI-CAGE-CH-0235</strain>
    </source>
</reference>
<dbReference type="Proteomes" id="UP000813444">
    <property type="component" value="Unassembled WGS sequence"/>
</dbReference>
<feature type="region of interest" description="Disordered" evidence="1">
    <location>
        <begin position="1"/>
        <end position="70"/>
    </location>
</feature>
<feature type="compositionally biased region" description="Gly residues" evidence="1">
    <location>
        <begin position="99"/>
        <end position="111"/>
    </location>
</feature>
<dbReference type="EMBL" id="JAGPNK010000001">
    <property type="protein sequence ID" value="KAH7328571.1"/>
    <property type="molecule type" value="Genomic_DNA"/>
</dbReference>
<evidence type="ECO:0000256" key="1">
    <source>
        <dbReference type="SAM" id="MobiDB-lite"/>
    </source>
</evidence>
<evidence type="ECO:0000313" key="3">
    <source>
        <dbReference type="Proteomes" id="UP000813444"/>
    </source>
</evidence>
<accession>A0A8K0T394</accession>
<name>A0A8K0T394_9HYPO</name>
<proteinExistence type="predicted"/>
<feature type="region of interest" description="Disordered" evidence="1">
    <location>
        <begin position="95"/>
        <end position="157"/>
    </location>
</feature>
<dbReference type="Pfam" id="PF12223">
    <property type="entry name" value="DUF3602"/>
    <property type="match status" value="1"/>
</dbReference>
<keyword evidence="3" id="KW-1185">Reference proteome</keyword>
<gene>
    <name evidence="2" type="ORF">B0I35DRAFT_403912</name>
</gene>
<feature type="compositionally biased region" description="Low complexity" evidence="1">
    <location>
        <begin position="50"/>
        <end position="61"/>
    </location>
</feature>
<dbReference type="InterPro" id="IPR053203">
    <property type="entry name" value="Cisplatin_resist-associated"/>
</dbReference>
<feature type="compositionally biased region" description="Basic and acidic residues" evidence="1">
    <location>
        <begin position="25"/>
        <end position="44"/>
    </location>
</feature>
<dbReference type="PANTHER" id="PTHR34693">
    <property type="entry name" value="PROTEIN PAR32"/>
    <property type="match status" value="1"/>
</dbReference>
<dbReference type="OrthoDB" id="4159136at2759"/>
<dbReference type="AlphaFoldDB" id="A0A8K0T394"/>
<comment type="caution">
    <text evidence="2">The sequence shown here is derived from an EMBL/GenBank/DDBJ whole genome shotgun (WGS) entry which is preliminary data.</text>
</comment>
<feature type="compositionally biased region" description="Basic and acidic residues" evidence="1">
    <location>
        <begin position="113"/>
        <end position="157"/>
    </location>
</feature>
<dbReference type="InterPro" id="IPR022024">
    <property type="entry name" value="DUF3602"/>
</dbReference>
<evidence type="ECO:0000313" key="2">
    <source>
        <dbReference type="EMBL" id="KAH7328571.1"/>
    </source>
</evidence>
<sequence>MAQDQDVYRKIGRGGAGNFFTPKQAEQKAEEAASRDLEAQKRDGTPISKAGAAPAVGMARAGRGGAGNFVDRGEAARREDQDLASAVMTAGLKSVPRVGRGGAGNWLGGSGEEADKRQAEEEEGLRRAELERLAAEEVDKGLRMPDKVHHGEEKRRE</sequence>
<organism evidence="2 3">
    <name type="scientific">Stachybotrys elegans</name>
    <dbReference type="NCBI Taxonomy" id="80388"/>
    <lineage>
        <taxon>Eukaryota</taxon>
        <taxon>Fungi</taxon>
        <taxon>Dikarya</taxon>
        <taxon>Ascomycota</taxon>
        <taxon>Pezizomycotina</taxon>
        <taxon>Sordariomycetes</taxon>
        <taxon>Hypocreomycetidae</taxon>
        <taxon>Hypocreales</taxon>
        <taxon>Stachybotryaceae</taxon>
        <taxon>Stachybotrys</taxon>
    </lineage>
</organism>